<comment type="caution">
    <text evidence="2">The sequence shown here is derived from an EMBL/GenBank/DDBJ whole genome shotgun (WGS) entry which is preliminary data.</text>
</comment>
<sequence>MKTHKHHIIELLKSRGHHDHAAEAEASLPDELDTDEHEDNLKRWGVSTNDISPASSIGIRRMGL</sequence>
<dbReference type="Proteomes" id="UP001596189">
    <property type="component" value="Unassembled WGS sequence"/>
</dbReference>
<feature type="compositionally biased region" description="Acidic residues" evidence="1">
    <location>
        <begin position="28"/>
        <end position="38"/>
    </location>
</feature>
<evidence type="ECO:0000256" key="1">
    <source>
        <dbReference type="SAM" id="MobiDB-lite"/>
    </source>
</evidence>
<evidence type="ECO:0000313" key="3">
    <source>
        <dbReference type="Proteomes" id="UP001596189"/>
    </source>
</evidence>
<accession>A0ABW1JBK8</accession>
<organism evidence="2 3">
    <name type="scientific">Angustibacter luteus</name>
    <dbReference type="NCBI Taxonomy" id="658456"/>
    <lineage>
        <taxon>Bacteria</taxon>
        <taxon>Bacillati</taxon>
        <taxon>Actinomycetota</taxon>
        <taxon>Actinomycetes</taxon>
        <taxon>Kineosporiales</taxon>
        <taxon>Kineosporiaceae</taxon>
    </lineage>
</organism>
<feature type="compositionally biased region" description="Basic and acidic residues" evidence="1">
    <location>
        <begin position="8"/>
        <end position="23"/>
    </location>
</feature>
<dbReference type="RefSeq" id="WP_345718149.1">
    <property type="nucleotide sequence ID" value="NZ_BAABFP010000008.1"/>
</dbReference>
<name>A0ABW1JBK8_9ACTN</name>
<proteinExistence type="predicted"/>
<feature type="region of interest" description="Disordered" evidence="1">
    <location>
        <begin position="1"/>
        <end position="64"/>
    </location>
</feature>
<evidence type="ECO:0000313" key="2">
    <source>
        <dbReference type="EMBL" id="MFC6006671.1"/>
    </source>
</evidence>
<feature type="compositionally biased region" description="Polar residues" evidence="1">
    <location>
        <begin position="46"/>
        <end position="55"/>
    </location>
</feature>
<reference evidence="3" key="1">
    <citation type="journal article" date="2019" name="Int. J. Syst. Evol. Microbiol.">
        <title>The Global Catalogue of Microorganisms (GCM) 10K type strain sequencing project: providing services to taxonomists for standard genome sequencing and annotation.</title>
        <authorList>
            <consortium name="The Broad Institute Genomics Platform"/>
            <consortium name="The Broad Institute Genome Sequencing Center for Infectious Disease"/>
            <person name="Wu L."/>
            <person name="Ma J."/>
        </authorList>
    </citation>
    <scope>NUCLEOTIDE SEQUENCE [LARGE SCALE GENOMIC DNA]</scope>
    <source>
        <strain evidence="3">KACC 14249</strain>
    </source>
</reference>
<protein>
    <submittedName>
        <fullName evidence="2">Uncharacterized protein</fullName>
    </submittedName>
</protein>
<dbReference type="EMBL" id="JBHSRD010000003">
    <property type="protein sequence ID" value="MFC6006671.1"/>
    <property type="molecule type" value="Genomic_DNA"/>
</dbReference>
<gene>
    <name evidence="2" type="ORF">ACFQDO_05955</name>
</gene>
<keyword evidence="3" id="KW-1185">Reference proteome</keyword>